<keyword evidence="3 6" id="KW-0812">Transmembrane</keyword>
<name>A0A1F5SMN4_9BACT</name>
<keyword evidence="6" id="KW-0472">Membrane</keyword>
<dbReference type="STRING" id="1797994.A2227_05165"/>
<dbReference type="PANTHER" id="PTHR37820">
    <property type="entry name" value="CELL DIVISION PROTEIN DIVIB"/>
    <property type="match status" value="1"/>
</dbReference>
<evidence type="ECO:0008006" key="9">
    <source>
        <dbReference type="Google" id="ProtNLM"/>
    </source>
</evidence>
<sequence>MLPGDLHSKRKIRNKGALRYSTREYANPFFAERKSSNFKINAQQLPLYVKLTSLFVLAVAVAAIWVLFYSPYFRITVVEISGQGRVPVSAVEKIAQELINRSVLVILPQKNLFFFDKGDLEKVLKDKYSFDNLHIDKKLPHTLTINYEEKKHSFIWNEDDKFYYIDEGGAVISEVDPLEVQEKDYPLINNQSDSKITGDAIAIDKLYLSYIADLFSRFREYKTTHEDPVSKEKNEVSLDEIFKIQKFVIDNEANTVKLVLTEGPMVYFNIQEDAGRQINKLIIIKNEKIKEDFHKKTYIDLRIGDSVYYR</sequence>
<accession>A0A1F5SMN4</accession>
<protein>
    <recommendedName>
        <fullName evidence="9">POTRA domain-containing protein</fullName>
    </recommendedName>
</protein>
<evidence type="ECO:0000256" key="1">
    <source>
        <dbReference type="ARBA" id="ARBA00022475"/>
    </source>
</evidence>
<gene>
    <name evidence="7" type="ORF">A2227_05165</name>
</gene>
<dbReference type="AlphaFoldDB" id="A0A1F5SMN4"/>
<dbReference type="PANTHER" id="PTHR37820:SF1">
    <property type="entry name" value="CELL DIVISION PROTEIN FTSQ"/>
    <property type="match status" value="1"/>
</dbReference>
<keyword evidence="4 6" id="KW-1133">Transmembrane helix</keyword>
<keyword evidence="1" id="KW-1003">Cell membrane</keyword>
<evidence type="ECO:0000256" key="6">
    <source>
        <dbReference type="SAM" id="Phobius"/>
    </source>
</evidence>
<comment type="caution">
    <text evidence="7">The sequence shown here is derived from an EMBL/GenBank/DDBJ whole genome shotgun (WGS) entry which is preliminary data.</text>
</comment>
<dbReference type="GO" id="GO:0005886">
    <property type="term" value="C:plasma membrane"/>
    <property type="evidence" value="ECO:0007669"/>
    <property type="project" value="TreeGrafter"/>
</dbReference>
<dbReference type="InterPro" id="IPR050487">
    <property type="entry name" value="FtsQ_DivIB"/>
</dbReference>
<proteinExistence type="predicted"/>
<organism evidence="7 8">
    <name type="scientific">Candidatus Falkowbacteria bacterium RIFOXYA2_FULL_47_19</name>
    <dbReference type="NCBI Taxonomy" id="1797994"/>
    <lineage>
        <taxon>Bacteria</taxon>
        <taxon>Candidatus Falkowiibacteriota</taxon>
    </lineage>
</organism>
<keyword evidence="5" id="KW-0131">Cell cycle</keyword>
<evidence type="ECO:0000256" key="5">
    <source>
        <dbReference type="ARBA" id="ARBA00023306"/>
    </source>
</evidence>
<evidence type="ECO:0000313" key="7">
    <source>
        <dbReference type="EMBL" id="OGF27967.1"/>
    </source>
</evidence>
<evidence type="ECO:0000256" key="3">
    <source>
        <dbReference type="ARBA" id="ARBA00022692"/>
    </source>
</evidence>
<dbReference type="GO" id="GO:0051301">
    <property type="term" value="P:cell division"/>
    <property type="evidence" value="ECO:0007669"/>
    <property type="project" value="UniProtKB-KW"/>
</dbReference>
<evidence type="ECO:0000256" key="4">
    <source>
        <dbReference type="ARBA" id="ARBA00022989"/>
    </source>
</evidence>
<reference evidence="7 8" key="1">
    <citation type="journal article" date="2016" name="Nat. Commun.">
        <title>Thousands of microbial genomes shed light on interconnected biogeochemical processes in an aquifer system.</title>
        <authorList>
            <person name="Anantharaman K."/>
            <person name="Brown C.T."/>
            <person name="Hug L.A."/>
            <person name="Sharon I."/>
            <person name="Castelle C.J."/>
            <person name="Probst A.J."/>
            <person name="Thomas B.C."/>
            <person name="Singh A."/>
            <person name="Wilkins M.J."/>
            <person name="Karaoz U."/>
            <person name="Brodie E.L."/>
            <person name="Williams K.H."/>
            <person name="Hubbard S.S."/>
            <person name="Banfield J.F."/>
        </authorList>
    </citation>
    <scope>NUCLEOTIDE SEQUENCE [LARGE SCALE GENOMIC DNA]</scope>
</reference>
<keyword evidence="2" id="KW-0132">Cell division</keyword>
<dbReference type="EMBL" id="MFGB01000005">
    <property type="protein sequence ID" value="OGF27967.1"/>
    <property type="molecule type" value="Genomic_DNA"/>
</dbReference>
<dbReference type="Proteomes" id="UP000178367">
    <property type="component" value="Unassembled WGS sequence"/>
</dbReference>
<feature type="transmembrane region" description="Helical" evidence="6">
    <location>
        <begin position="47"/>
        <end position="68"/>
    </location>
</feature>
<evidence type="ECO:0000256" key="2">
    <source>
        <dbReference type="ARBA" id="ARBA00022618"/>
    </source>
</evidence>
<evidence type="ECO:0000313" key="8">
    <source>
        <dbReference type="Proteomes" id="UP000178367"/>
    </source>
</evidence>